<dbReference type="Proteomes" id="UP000001203">
    <property type="component" value="Chromosome circular"/>
</dbReference>
<dbReference type="KEGG" id="cyt:cce_3561"/>
<evidence type="ECO:0000313" key="1">
    <source>
        <dbReference type="EMBL" id="ACB52909.1"/>
    </source>
</evidence>
<dbReference type="InterPro" id="IPR001646">
    <property type="entry name" value="5peptide_repeat"/>
</dbReference>
<dbReference type="PANTHER" id="PTHR14136:SF17">
    <property type="entry name" value="BTB_POZ DOMAIN-CONTAINING PROTEIN KCTD9"/>
    <property type="match status" value="1"/>
</dbReference>
<dbReference type="PANTHER" id="PTHR14136">
    <property type="entry name" value="BTB_POZ DOMAIN-CONTAINING PROTEIN KCTD9"/>
    <property type="match status" value="1"/>
</dbReference>
<dbReference type="InterPro" id="IPR051082">
    <property type="entry name" value="Pentapeptide-BTB/POZ_domain"/>
</dbReference>
<keyword evidence="2" id="KW-1185">Reference proteome</keyword>
<dbReference type="Pfam" id="PF00805">
    <property type="entry name" value="Pentapeptide"/>
    <property type="match status" value="2"/>
</dbReference>
<dbReference type="OrthoDB" id="528641at2"/>
<dbReference type="EMBL" id="CP000806">
    <property type="protein sequence ID" value="ACB52909.1"/>
    <property type="molecule type" value="Genomic_DNA"/>
</dbReference>
<dbReference type="eggNOG" id="COG1357">
    <property type="taxonomic scope" value="Bacteria"/>
</dbReference>
<name>B1X010_CROS5</name>
<organism evidence="1 2">
    <name type="scientific">Crocosphaera subtropica (strain ATCC 51142 / BH68)</name>
    <name type="common">Cyanothece sp. (strain ATCC 51142)</name>
    <dbReference type="NCBI Taxonomy" id="43989"/>
    <lineage>
        <taxon>Bacteria</taxon>
        <taxon>Bacillati</taxon>
        <taxon>Cyanobacteriota</taxon>
        <taxon>Cyanophyceae</taxon>
        <taxon>Oscillatoriophycideae</taxon>
        <taxon>Chroococcales</taxon>
        <taxon>Aphanothecaceae</taxon>
        <taxon>Crocosphaera</taxon>
        <taxon>Crocosphaera subtropica</taxon>
    </lineage>
</organism>
<dbReference type="AlphaFoldDB" id="B1X010"/>
<reference evidence="1 2" key="1">
    <citation type="journal article" date="2008" name="Proc. Natl. Acad. Sci. U.S.A.">
        <title>The genome of Cyanothece 51142, a unicellular diazotrophic cyanobacterium important in the marine nitrogen cycle.</title>
        <authorList>
            <person name="Welsh E.A."/>
            <person name="Liberton M."/>
            <person name="Stoeckel J."/>
            <person name="Loh T."/>
            <person name="Elvitigala T."/>
            <person name="Wang C."/>
            <person name="Wollam A."/>
            <person name="Fulton R.S."/>
            <person name="Clifton S.W."/>
            <person name="Jacobs J.M."/>
            <person name="Aurora R."/>
            <person name="Ghosh B.K."/>
            <person name="Sherman L.A."/>
            <person name="Smith R.D."/>
            <person name="Wilson R.K."/>
            <person name="Pakrasi H.B."/>
        </authorList>
    </citation>
    <scope>NUCLEOTIDE SEQUENCE [LARGE SCALE GENOMIC DNA]</scope>
    <source>
        <strain evidence="2">ATCC 51142 / BH68</strain>
    </source>
</reference>
<proteinExistence type="predicted"/>
<sequence length="272" mass="30206">MSVNAFDFTNLKKSNLCNANLPGADLRDLNLEGANLQGANLQGAYLTNASLRNAILNEANLEKSHLNKVNFEQARLRAVNLQNSYLNQANLRKAILDNSNFRGAYLTGAYLGGASLKKVDLRDACLVGIDLTNTNLEGSVYNECTKFPSDFNPVHSAMIKAKDITVKELLPYLTHLYQLGCQYLGSTLATKYWETSCPNSQWFNQFALESNNKIIFLGDLNKPITLSQQQYSQEWAHNFIKACSGIVRDFPTLVDPMLILGKKTEISSTVAK</sequence>
<gene>
    <name evidence="1" type="ordered locus">cce_3561</name>
</gene>
<protein>
    <submittedName>
        <fullName evidence="1">RfrA family pentapeptide repeat</fullName>
    </submittedName>
</protein>
<evidence type="ECO:0000313" key="2">
    <source>
        <dbReference type="Proteomes" id="UP000001203"/>
    </source>
</evidence>
<accession>B1X010</accession>
<dbReference type="HOGENOM" id="CLU_075506_0_0_3"/>
<dbReference type="RefSeq" id="WP_009545275.1">
    <property type="nucleotide sequence ID" value="NC_010546.1"/>
</dbReference>
<dbReference type="STRING" id="43989.cce_3561"/>
<dbReference type="SUPFAM" id="SSF141571">
    <property type="entry name" value="Pentapeptide repeat-like"/>
    <property type="match status" value="1"/>
</dbReference>
<dbReference type="Gene3D" id="2.160.20.80">
    <property type="entry name" value="E3 ubiquitin-protein ligase SopA"/>
    <property type="match status" value="1"/>
</dbReference>